<dbReference type="Pfam" id="PF01501">
    <property type="entry name" value="Glyco_transf_8"/>
    <property type="match status" value="1"/>
</dbReference>
<dbReference type="AlphaFoldDB" id="T1IZS8"/>
<dbReference type="EC" id="2.4.1.186" evidence="10"/>
<keyword evidence="8" id="KW-0464">Manganese</keyword>
<accession>T1IZS8</accession>
<reference evidence="15" key="2">
    <citation type="submission" date="2015-02" db="UniProtKB">
        <authorList>
            <consortium name="EnsemblMetazoa"/>
        </authorList>
    </citation>
    <scope>IDENTIFICATION</scope>
</reference>
<comment type="catalytic activity">
    <reaction evidence="12">
        <text>L-tyrosyl-[glycogenin] + UDP-alpha-D-glucose = alpha-D-glucosyl-L-tyrosyl-[glycogenin] + UDP + H(+)</text>
        <dbReference type="Rhea" id="RHEA:23360"/>
        <dbReference type="Rhea" id="RHEA-COMP:14604"/>
        <dbReference type="Rhea" id="RHEA-COMP:14605"/>
        <dbReference type="ChEBI" id="CHEBI:15378"/>
        <dbReference type="ChEBI" id="CHEBI:46858"/>
        <dbReference type="ChEBI" id="CHEBI:58223"/>
        <dbReference type="ChEBI" id="CHEBI:58885"/>
        <dbReference type="ChEBI" id="CHEBI:140573"/>
        <dbReference type="EC" id="2.4.1.186"/>
    </reaction>
</comment>
<dbReference type="PANTHER" id="PTHR11183">
    <property type="entry name" value="GLYCOGENIN SUBFAMILY MEMBER"/>
    <property type="match status" value="1"/>
</dbReference>
<evidence type="ECO:0000256" key="1">
    <source>
        <dbReference type="ARBA" id="ARBA00001936"/>
    </source>
</evidence>
<evidence type="ECO:0000256" key="9">
    <source>
        <dbReference type="ARBA" id="ARBA00038162"/>
    </source>
</evidence>
<comment type="subcellular location">
    <subcellularLocation>
        <location evidence="2">Cytoplasm</location>
    </subcellularLocation>
</comment>
<evidence type="ECO:0000256" key="8">
    <source>
        <dbReference type="ARBA" id="ARBA00023211"/>
    </source>
</evidence>
<dbReference type="InterPro" id="IPR050587">
    <property type="entry name" value="GNT1/Glycosyltrans_8"/>
</dbReference>
<dbReference type="SUPFAM" id="SSF53448">
    <property type="entry name" value="Nucleotide-diphospho-sugar transferases"/>
    <property type="match status" value="1"/>
</dbReference>
<organism evidence="15 16">
    <name type="scientific">Strigamia maritima</name>
    <name type="common">European centipede</name>
    <name type="synonym">Geophilus maritimus</name>
    <dbReference type="NCBI Taxonomy" id="126957"/>
    <lineage>
        <taxon>Eukaryota</taxon>
        <taxon>Metazoa</taxon>
        <taxon>Ecdysozoa</taxon>
        <taxon>Arthropoda</taxon>
        <taxon>Myriapoda</taxon>
        <taxon>Chilopoda</taxon>
        <taxon>Pleurostigmophora</taxon>
        <taxon>Geophilomorpha</taxon>
        <taxon>Linotaeniidae</taxon>
        <taxon>Strigamia</taxon>
    </lineage>
</organism>
<evidence type="ECO:0000256" key="10">
    <source>
        <dbReference type="ARBA" id="ARBA00038934"/>
    </source>
</evidence>
<dbReference type="FunFam" id="3.90.550.10:FF:000092">
    <property type="entry name" value="Glycogenin 2"/>
    <property type="match status" value="1"/>
</dbReference>
<comment type="catalytic activity">
    <reaction evidence="11">
        <text>[1,4-alpha-D-glucosyl](n)-L-tyrosyl-[glycogenin] + UDP-alpha-D-glucose = [1,4-alpha-D-glucosyl](n+1)-L-tyrosyl-[glycogenin] + UDP + H(+)</text>
        <dbReference type="Rhea" id="RHEA:56560"/>
        <dbReference type="Rhea" id="RHEA-COMP:14606"/>
        <dbReference type="Rhea" id="RHEA-COMP:14607"/>
        <dbReference type="ChEBI" id="CHEBI:15378"/>
        <dbReference type="ChEBI" id="CHEBI:58223"/>
        <dbReference type="ChEBI" id="CHEBI:58885"/>
        <dbReference type="ChEBI" id="CHEBI:140574"/>
        <dbReference type="EC" id="2.4.1.186"/>
    </reaction>
</comment>
<dbReference type="GO" id="GO:0005978">
    <property type="term" value="P:glycogen biosynthetic process"/>
    <property type="evidence" value="ECO:0007669"/>
    <property type="project" value="UniProtKB-KW"/>
</dbReference>
<dbReference type="InterPro" id="IPR002495">
    <property type="entry name" value="Glyco_trans_8"/>
</dbReference>
<dbReference type="EnsemblMetazoa" id="SMAR006763-RA">
    <property type="protein sequence ID" value="SMAR006763-PA"/>
    <property type="gene ID" value="SMAR006763"/>
</dbReference>
<evidence type="ECO:0000313" key="15">
    <source>
        <dbReference type="EnsemblMetazoa" id="SMAR006763-PA"/>
    </source>
</evidence>
<evidence type="ECO:0000256" key="5">
    <source>
        <dbReference type="ARBA" id="ARBA00022723"/>
    </source>
</evidence>
<protein>
    <recommendedName>
        <fullName evidence="10">glycogenin glucosyltransferase</fullName>
        <ecNumber evidence="10">2.4.1.186</ecNumber>
    </recommendedName>
</protein>
<evidence type="ECO:0000256" key="7">
    <source>
        <dbReference type="ARBA" id="ARBA00023180"/>
    </source>
</evidence>
<comment type="similarity">
    <text evidence="9">Belongs to the glycosyltransferase 8 family. Glycogenin subfamily.</text>
</comment>
<sequence length="589" mass="63946">MESTIHSEAWVTLATNDSYALGALVLAHSLRRVHTNRHLTVLITPDVSQGMREHLAQVFNSINEVNVLDSNDEAHLALMQRPDLGITFTKLHCWRMTQFTKSVFLDADTLIVQNCDELFEREELSAAADIGWPDCFNSGVFVYKPSKETFISLLEFATQKGSFDGGDQGLLNLYFSDWATKDIAKHLSFIYNMTSSAAYSYSPAYQAFGKNVKIVHFLGAIKPWMQGYDAATGTVHQREGSYHSQEHLQYWWNIFIQEVQPRLQPDYAGLAGQLAMMSVGIHAPSAAEVAEDERAHQLAWECGRVDYMGRDSFENIQKKLEESLGDNGQSKLVTETAKTEEPKPAVIAEEPKAEAPVPQQVEELAKQQLPVQQIAAPLAEAPLSVQPVAAPVEAPLSVQPIAAPVEAALLVQPVAPPKAEMETLIEPTKEVAPLPVQVQPPTPEVQAAPTKAQAPLPPQPSAPQKAEAPLPPQPVAPSRPEAPLPQPVEQPKAEAPLPPQPVAPPRPEAPLPQPVEQPKAEAPLPPQPVAPPRPEAPLPQQLVEQPKAEAAQATPPPRPPPPAKGAPAKGAQAQQPPQKPPPPKGGKKK</sequence>
<evidence type="ECO:0000313" key="16">
    <source>
        <dbReference type="Proteomes" id="UP000014500"/>
    </source>
</evidence>
<dbReference type="HOGENOM" id="CLU_463316_0_0_1"/>
<proteinExistence type="inferred from homology"/>
<keyword evidence="3" id="KW-0963">Cytoplasm</keyword>
<evidence type="ECO:0000256" key="12">
    <source>
        <dbReference type="ARBA" id="ARBA00052293"/>
    </source>
</evidence>
<feature type="compositionally biased region" description="Low complexity" evidence="14">
    <location>
        <begin position="565"/>
        <end position="576"/>
    </location>
</feature>
<feature type="compositionally biased region" description="Low complexity" evidence="14">
    <location>
        <begin position="444"/>
        <end position="454"/>
    </location>
</feature>
<keyword evidence="16" id="KW-1185">Reference proteome</keyword>
<keyword evidence="5" id="KW-0479">Metal-binding</keyword>
<feature type="compositionally biased region" description="Pro residues" evidence="14">
    <location>
        <begin position="577"/>
        <end position="589"/>
    </location>
</feature>
<keyword evidence="6" id="KW-0320">Glycogen biosynthesis</keyword>
<keyword evidence="7" id="KW-0325">Glycoprotein</keyword>
<dbReference type="Gene3D" id="3.90.550.10">
    <property type="entry name" value="Spore Coat Polysaccharide Biosynthesis Protein SpsA, Chain A"/>
    <property type="match status" value="1"/>
</dbReference>
<feature type="region of interest" description="Disordered" evidence="14">
    <location>
        <begin position="432"/>
        <end position="589"/>
    </location>
</feature>
<comment type="cofactor">
    <cofactor evidence="1">
        <name>Mn(2+)</name>
        <dbReference type="ChEBI" id="CHEBI:29035"/>
    </cofactor>
</comment>
<name>T1IZS8_STRMM</name>
<dbReference type="Proteomes" id="UP000014500">
    <property type="component" value="Unassembled WGS sequence"/>
</dbReference>
<evidence type="ECO:0000256" key="13">
    <source>
        <dbReference type="ARBA" id="ARBA00057883"/>
    </source>
</evidence>
<dbReference type="GO" id="GO:0005737">
    <property type="term" value="C:cytoplasm"/>
    <property type="evidence" value="ECO:0007669"/>
    <property type="project" value="UniProtKB-SubCell"/>
</dbReference>
<feature type="compositionally biased region" description="Pro residues" evidence="14">
    <location>
        <begin position="523"/>
        <end position="537"/>
    </location>
</feature>
<dbReference type="PhylomeDB" id="T1IZS8"/>
<reference evidence="16" key="1">
    <citation type="submission" date="2011-05" db="EMBL/GenBank/DDBJ databases">
        <authorList>
            <person name="Richards S.R."/>
            <person name="Qu J."/>
            <person name="Jiang H."/>
            <person name="Jhangiani S.N."/>
            <person name="Agravi P."/>
            <person name="Goodspeed R."/>
            <person name="Gross S."/>
            <person name="Mandapat C."/>
            <person name="Jackson L."/>
            <person name="Mathew T."/>
            <person name="Pu L."/>
            <person name="Thornton R."/>
            <person name="Saada N."/>
            <person name="Wilczek-Boney K.B."/>
            <person name="Lee S."/>
            <person name="Kovar C."/>
            <person name="Wu Y."/>
            <person name="Scherer S.E."/>
            <person name="Worley K.C."/>
            <person name="Muzny D.M."/>
            <person name="Gibbs R."/>
        </authorList>
    </citation>
    <scope>NUCLEOTIDE SEQUENCE</scope>
    <source>
        <strain evidence="16">Brora</strain>
    </source>
</reference>
<dbReference type="eggNOG" id="KOG1950">
    <property type="taxonomic scope" value="Eukaryota"/>
</dbReference>
<comment type="function">
    <text evidence="13">Self-glucosylating initiator of glycogen synthesis. It catalyzes the formation of a short alpha (1,4)-glucosyl chain covalently attached via a glucose 1-O-tyrosyl linkage to internal tyrosine residues and these chains act as primers for the elongation reaction catalyzed by glycogen synthase.</text>
</comment>
<evidence type="ECO:0000256" key="6">
    <source>
        <dbReference type="ARBA" id="ARBA00023056"/>
    </source>
</evidence>
<dbReference type="CDD" id="cd02537">
    <property type="entry name" value="GT8_Glycogenin"/>
    <property type="match status" value="1"/>
</dbReference>
<feature type="compositionally biased region" description="Pro residues" evidence="14">
    <location>
        <begin position="554"/>
        <end position="564"/>
    </location>
</feature>
<feature type="compositionally biased region" description="Pro residues" evidence="14">
    <location>
        <begin position="469"/>
        <end position="488"/>
    </location>
</feature>
<evidence type="ECO:0000256" key="3">
    <source>
        <dbReference type="ARBA" id="ARBA00022490"/>
    </source>
</evidence>
<evidence type="ECO:0000256" key="4">
    <source>
        <dbReference type="ARBA" id="ARBA00022679"/>
    </source>
</evidence>
<dbReference type="InterPro" id="IPR029044">
    <property type="entry name" value="Nucleotide-diphossugar_trans"/>
</dbReference>
<evidence type="ECO:0000256" key="14">
    <source>
        <dbReference type="SAM" id="MobiDB-lite"/>
    </source>
</evidence>
<feature type="compositionally biased region" description="Pro residues" evidence="14">
    <location>
        <begin position="496"/>
        <end position="515"/>
    </location>
</feature>
<dbReference type="GO" id="GO:0008466">
    <property type="term" value="F:glycogenin glucosyltransferase activity"/>
    <property type="evidence" value="ECO:0007669"/>
    <property type="project" value="UniProtKB-EC"/>
</dbReference>
<dbReference type="STRING" id="126957.T1IZS8"/>
<keyword evidence="4" id="KW-0808">Transferase</keyword>
<evidence type="ECO:0000256" key="2">
    <source>
        <dbReference type="ARBA" id="ARBA00004496"/>
    </source>
</evidence>
<evidence type="ECO:0000256" key="11">
    <source>
        <dbReference type="ARBA" id="ARBA00050886"/>
    </source>
</evidence>
<dbReference type="OMA" id="FHKLQLW"/>
<dbReference type="EMBL" id="JH431723">
    <property type="status" value="NOT_ANNOTATED_CDS"/>
    <property type="molecule type" value="Genomic_DNA"/>
</dbReference>
<dbReference type="GO" id="GO:0046872">
    <property type="term" value="F:metal ion binding"/>
    <property type="evidence" value="ECO:0007669"/>
    <property type="project" value="UniProtKB-KW"/>
</dbReference>